<gene>
    <name evidence="1" type="ORF">CWM47_00060</name>
</gene>
<dbReference type="EMBL" id="CP025096">
    <property type="protein sequence ID" value="AUD00351.1"/>
    <property type="molecule type" value="Genomic_DNA"/>
</dbReference>
<dbReference type="AlphaFoldDB" id="A0A2K8YRU5"/>
<name>A0A2K8YRU5_9BACT</name>
<evidence type="ECO:0000313" key="2">
    <source>
        <dbReference type="Proteomes" id="UP000232883"/>
    </source>
</evidence>
<proteinExistence type="predicted"/>
<protein>
    <submittedName>
        <fullName evidence="1">Uncharacterized protein</fullName>
    </submittedName>
</protein>
<organism evidence="1 2">
    <name type="scientific">Spirosoma pollinicola</name>
    <dbReference type="NCBI Taxonomy" id="2057025"/>
    <lineage>
        <taxon>Bacteria</taxon>
        <taxon>Pseudomonadati</taxon>
        <taxon>Bacteroidota</taxon>
        <taxon>Cytophagia</taxon>
        <taxon>Cytophagales</taxon>
        <taxon>Cytophagaceae</taxon>
        <taxon>Spirosoma</taxon>
    </lineage>
</organism>
<accession>A0A2K8YRU5</accession>
<dbReference type="Proteomes" id="UP000232883">
    <property type="component" value="Chromosome"/>
</dbReference>
<reference evidence="1 2" key="1">
    <citation type="submission" date="2017-11" db="EMBL/GenBank/DDBJ databases">
        <title>Taxonomic description and genome sequences of Spirosoma HA7 sp. nov., isolated from pollen microhabitat of Corylus avellana.</title>
        <authorList>
            <person name="Ambika Manirajan B."/>
            <person name="Suarez C."/>
            <person name="Ratering S."/>
            <person name="Geissler-Plaum R."/>
            <person name="Cardinale M."/>
            <person name="Sylvia S."/>
        </authorList>
    </citation>
    <scope>NUCLEOTIDE SEQUENCE [LARGE SCALE GENOMIC DNA]</scope>
    <source>
        <strain evidence="1 2">HA7</strain>
    </source>
</reference>
<sequence>MRFSEIVEVQNSFALLTTDNESIFMTFEDYLIQKKINAIQFKQADPATYVDWQRVFVDVHPESFTAQKKFLLNDIRRKYLVR</sequence>
<dbReference type="KEGG" id="spir:CWM47_00060"/>
<evidence type="ECO:0000313" key="1">
    <source>
        <dbReference type="EMBL" id="AUD00351.1"/>
    </source>
</evidence>
<keyword evidence="2" id="KW-1185">Reference proteome</keyword>